<proteinExistence type="predicted"/>
<evidence type="ECO:0000313" key="3">
    <source>
        <dbReference type="Proteomes" id="UP001223586"/>
    </source>
</evidence>
<comment type="caution">
    <text evidence="2">The sequence shown here is derived from an EMBL/GenBank/DDBJ whole genome shotgun (WGS) entry which is preliminary data.</text>
</comment>
<dbReference type="RefSeq" id="WP_307228992.1">
    <property type="nucleotide sequence ID" value="NZ_JAUSTT010000010.1"/>
</dbReference>
<keyword evidence="1" id="KW-0732">Signal</keyword>
<accession>A0ABT9WS26</accession>
<reference evidence="2 3" key="1">
    <citation type="submission" date="2023-07" db="EMBL/GenBank/DDBJ databases">
        <title>Genomic Encyclopedia of Type Strains, Phase IV (KMG-IV): sequencing the most valuable type-strain genomes for metagenomic binning, comparative biology and taxonomic classification.</title>
        <authorList>
            <person name="Goeker M."/>
        </authorList>
    </citation>
    <scope>NUCLEOTIDE SEQUENCE [LARGE SCALE GENOMIC DNA]</scope>
    <source>
        <strain evidence="2 3">DSM 23837</strain>
    </source>
</reference>
<organism evidence="2 3">
    <name type="scientific">Bacillus chungangensis</name>
    <dbReference type="NCBI Taxonomy" id="587633"/>
    <lineage>
        <taxon>Bacteria</taxon>
        <taxon>Bacillati</taxon>
        <taxon>Bacillota</taxon>
        <taxon>Bacilli</taxon>
        <taxon>Bacillales</taxon>
        <taxon>Bacillaceae</taxon>
        <taxon>Bacillus</taxon>
    </lineage>
</organism>
<dbReference type="Proteomes" id="UP001223586">
    <property type="component" value="Unassembled WGS sequence"/>
</dbReference>
<protein>
    <submittedName>
        <fullName evidence="2">Uncharacterized protein</fullName>
    </submittedName>
</protein>
<name>A0ABT9WS26_9BACI</name>
<feature type="signal peptide" evidence="1">
    <location>
        <begin position="1"/>
        <end position="22"/>
    </location>
</feature>
<evidence type="ECO:0000256" key="1">
    <source>
        <dbReference type="SAM" id="SignalP"/>
    </source>
</evidence>
<evidence type="ECO:0000313" key="2">
    <source>
        <dbReference type="EMBL" id="MDQ0176107.1"/>
    </source>
</evidence>
<dbReference type="EMBL" id="JAUSTT010000010">
    <property type="protein sequence ID" value="MDQ0176107.1"/>
    <property type="molecule type" value="Genomic_DNA"/>
</dbReference>
<keyword evidence="3" id="KW-1185">Reference proteome</keyword>
<feature type="chain" id="PRO_5047218109" evidence="1">
    <location>
        <begin position="23"/>
        <end position="336"/>
    </location>
</feature>
<gene>
    <name evidence="2" type="ORF">J2S08_001943</name>
</gene>
<sequence>MRRKMTNCIRLFFIIFMIIHLASCDNNDNKQVNIHPDMKVAKWDNTKYADWESSVGLDVYNANSFNTEDENSNKANKILYIENLNDPITLKFNNNGKKRNFIVTVYYDYEQIPFKISETNDYDLHYKFELDDGYEAELLLYLPRDLKMEGNHKLLISFTIGHDINAKDISGQSDWYGMNAVYDIVYDINDVEFIDYHTYEKATKTIDQTYRFTLNEDFHYSILDTNILPHVNKVITIKPGEKLNLMYHASTLGSDAEKILLLATIGFEQVNIDGKKYKLLEIPTGETGIGEIALTAPEQPGFYEVIALAVSNPFAKINDESNFEVYSSVRFTLEVK</sequence>